<dbReference type="SUPFAM" id="SSF56300">
    <property type="entry name" value="Metallo-dependent phosphatases"/>
    <property type="match status" value="1"/>
</dbReference>
<sequence length="363" mass="41714">MSNHLIFAIAFCVASFVANFYIYKFFLSAIFTRHKKILRVFFFLCFILNVLFLFLMRSDFLYDDVYLILSLILAFSFFFFLIGIFYSIFSGFIKCNSFNEGRRKSLKFIFDVGFLLIAASCFFKGVFNALRTPPINKITIKANANLKIALITDLHLGKNVHKNFLVKIIQEINEQNVDCVAIVGDLIDTNIKEIDYLDELNSFNAPVFYVTGNHEYYHNADEIIEQLSKTKLQILQNDSVNFKDVVISGLNDLRGAKYNKAPSFTNIYQKFDSNKYNILLAHQPRIAKEFNLEKFDLILSGHTHAGQIFPFSILVYLQQGFLYGLYEIGKKTKLYVSSGAGFWGPSVRFLAPSEIAIINLEKE</sequence>
<reference evidence="3 4" key="1">
    <citation type="submission" date="2020-07" db="EMBL/GenBank/DDBJ databases">
        <title>Transfer of Campylobacter canadensis to the novel genus Avispirillum gen. nov., that also includes two novel species recovered from migratory waterfowl: Avispirillum anseris sp. nov. and Avispirillum brantae sp. nov.</title>
        <authorList>
            <person name="Miller W.G."/>
            <person name="Chapman M.H."/>
            <person name="Yee E."/>
            <person name="Inglis G.D."/>
        </authorList>
    </citation>
    <scope>NUCLEOTIDE SEQUENCE [LARGE SCALE GENOMIC DNA]</scope>
    <source>
        <strain evidence="3 4">L283</strain>
    </source>
</reference>
<dbReference type="EMBL" id="JACGBB010000004">
    <property type="protein sequence ID" value="MBZ7987012.1"/>
    <property type="molecule type" value="Genomic_DNA"/>
</dbReference>
<evidence type="ECO:0000259" key="2">
    <source>
        <dbReference type="Pfam" id="PF00149"/>
    </source>
</evidence>
<name>A0ABS7WRP8_9BACT</name>
<keyword evidence="4" id="KW-1185">Reference proteome</keyword>
<proteinExistence type="predicted"/>
<dbReference type="Pfam" id="PF00149">
    <property type="entry name" value="Metallophos"/>
    <property type="match status" value="1"/>
</dbReference>
<dbReference type="Proteomes" id="UP000786183">
    <property type="component" value="Unassembled WGS sequence"/>
</dbReference>
<dbReference type="InterPro" id="IPR029052">
    <property type="entry name" value="Metallo-depent_PP-like"/>
</dbReference>
<evidence type="ECO:0000256" key="1">
    <source>
        <dbReference type="SAM" id="Phobius"/>
    </source>
</evidence>
<dbReference type="InterPro" id="IPR004843">
    <property type="entry name" value="Calcineurin-like_PHP"/>
</dbReference>
<accession>A0ABS7WRP8</accession>
<evidence type="ECO:0000313" key="3">
    <source>
        <dbReference type="EMBL" id="MBZ7987012.1"/>
    </source>
</evidence>
<feature type="transmembrane region" description="Helical" evidence="1">
    <location>
        <begin position="38"/>
        <end position="55"/>
    </location>
</feature>
<dbReference type="InterPro" id="IPR051158">
    <property type="entry name" value="Metallophosphoesterase_sf"/>
</dbReference>
<gene>
    <name evidence="3" type="ORF">AVCANL283_02615</name>
</gene>
<comment type="caution">
    <text evidence="3">The sequence shown here is derived from an EMBL/GenBank/DDBJ whole genome shotgun (WGS) entry which is preliminary data.</text>
</comment>
<feature type="transmembrane region" description="Helical" evidence="1">
    <location>
        <begin position="67"/>
        <end position="88"/>
    </location>
</feature>
<keyword evidence="1" id="KW-0812">Transmembrane</keyword>
<evidence type="ECO:0000313" key="4">
    <source>
        <dbReference type="Proteomes" id="UP000786183"/>
    </source>
</evidence>
<keyword evidence="1" id="KW-1133">Transmembrane helix</keyword>
<dbReference type="RefSeq" id="WP_224325211.1">
    <property type="nucleotide sequence ID" value="NZ_JACGBB010000004.1"/>
</dbReference>
<feature type="transmembrane region" description="Helical" evidence="1">
    <location>
        <begin position="6"/>
        <end position="26"/>
    </location>
</feature>
<feature type="transmembrane region" description="Helical" evidence="1">
    <location>
        <begin position="108"/>
        <end position="127"/>
    </location>
</feature>
<organism evidence="3 4">
    <name type="scientific">Campylobacter canadensis</name>
    <dbReference type="NCBI Taxonomy" id="449520"/>
    <lineage>
        <taxon>Bacteria</taxon>
        <taxon>Pseudomonadati</taxon>
        <taxon>Campylobacterota</taxon>
        <taxon>Epsilonproteobacteria</taxon>
        <taxon>Campylobacterales</taxon>
        <taxon>Campylobacteraceae</taxon>
        <taxon>Campylobacter</taxon>
    </lineage>
</organism>
<dbReference type="PANTHER" id="PTHR31302:SF0">
    <property type="entry name" value="TRANSMEMBRANE PROTEIN WITH METALLOPHOSPHOESTERASE DOMAIN"/>
    <property type="match status" value="1"/>
</dbReference>
<dbReference type="PANTHER" id="PTHR31302">
    <property type="entry name" value="TRANSMEMBRANE PROTEIN WITH METALLOPHOSPHOESTERASE DOMAIN-RELATED"/>
    <property type="match status" value="1"/>
</dbReference>
<dbReference type="Gene3D" id="3.60.21.10">
    <property type="match status" value="1"/>
</dbReference>
<feature type="domain" description="Calcineurin-like phosphoesterase" evidence="2">
    <location>
        <begin position="146"/>
        <end position="305"/>
    </location>
</feature>
<protein>
    <submittedName>
        <fullName evidence="3">Metallophosphoesterase</fullName>
    </submittedName>
</protein>
<dbReference type="CDD" id="cd07385">
    <property type="entry name" value="MPP_YkuE_C"/>
    <property type="match status" value="1"/>
</dbReference>
<keyword evidence="1" id="KW-0472">Membrane</keyword>